<dbReference type="AlphaFoldDB" id="A0A839U7W4"/>
<accession>A0A839U7W4</accession>
<organism evidence="1 2">
    <name type="scientific">Phyllobacterium trifolii</name>
    <dbReference type="NCBI Taxonomy" id="300193"/>
    <lineage>
        <taxon>Bacteria</taxon>
        <taxon>Pseudomonadati</taxon>
        <taxon>Pseudomonadota</taxon>
        <taxon>Alphaproteobacteria</taxon>
        <taxon>Hyphomicrobiales</taxon>
        <taxon>Phyllobacteriaceae</taxon>
        <taxon>Phyllobacterium</taxon>
    </lineage>
</organism>
<evidence type="ECO:0000313" key="1">
    <source>
        <dbReference type="EMBL" id="MBB3146848.1"/>
    </source>
</evidence>
<proteinExistence type="predicted"/>
<reference evidence="1 2" key="1">
    <citation type="submission" date="2020-08" db="EMBL/GenBank/DDBJ databases">
        <title>Genomic Encyclopedia of Type Strains, Phase III (KMG-III): the genomes of soil and plant-associated and newly described type strains.</title>
        <authorList>
            <person name="Whitman W."/>
        </authorList>
    </citation>
    <scope>NUCLEOTIDE SEQUENCE [LARGE SCALE GENOMIC DNA]</scope>
    <source>
        <strain evidence="1 2">CECT 7015</strain>
    </source>
</reference>
<keyword evidence="2" id="KW-1185">Reference proteome</keyword>
<sequence>MIAIVSTTCRNTHLPVPISFAASASWLWYRWRRCSCCLAEVLSAGPGKRFEEDRKRASLRDLSHIEKLVRCSQLPDRNA</sequence>
<evidence type="ECO:0000313" key="2">
    <source>
        <dbReference type="Proteomes" id="UP000554520"/>
    </source>
</evidence>
<name>A0A839U7W4_9HYPH</name>
<protein>
    <submittedName>
        <fullName evidence="1">Uncharacterized protein</fullName>
    </submittedName>
</protein>
<dbReference type="Proteomes" id="UP000554520">
    <property type="component" value="Unassembled WGS sequence"/>
</dbReference>
<comment type="caution">
    <text evidence="1">The sequence shown here is derived from an EMBL/GenBank/DDBJ whole genome shotgun (WGS) entry which is preliminary data.</text>
</comment>
<gene>
    <name evidence="1" type="ORF">FHS21_003264</name>
</gene>
<dbReference type="EMBL" id="JACHXN010000009">
    <property type="protein sequence ID" value="MBB3146848.1"/>
    <property type="molecule type" value="Genomic_DNA"/>
</dbReference>